<dbReference type="SMART" id="SM01218">
    <property type="entry name" value="FoP_duplication"/>
    <property type="match status" value="1"/>
</dbReference>
<dbReference type="Pfam" id="PF13865">
    <property type="entry name" value="FoP_duplication"/>
    <property type="match status" value="1"/>
</dbReference>
<dbReference type="SUPFAM" id="SSF54928">
    <property type="entry name" value="RNA-binding domain, RBD"/>
    <property type="match status" value="1"/>
</dbReference>
<reference evidence="5 6" key="1">
    <citation type="submission" date="2024-02" db="EMBL/GenBank/DDBJ databases">
        <title>De novo assembly and annotation of 12 fungi associated with fruit tree decline syndrome in Ontario, Canada.</title>
        <authorList>
            <person name="Sulman M."/>
            <person name="Ellouze W."/>
            <person name="Ilyukhin E."/>
        </authorList>
    </citation>
    <scope>NUCLEOTIDE SEQUENCE [LARGE SCALE GENOMIC DNA]</scope>
    <source>
        <strain evidence="5 6">M11/M66-122</strain>
    </source>
</reference>
<accession>A0AAN9YH09</accession>
<dbReference type="EMBL" id="JAKJXP020000151">
    <property type="protein sequence ID" value="KAK7741951.1"/>
    <property type="molecule type" value="Genomic_DNA"/>
</dbReference>
<dbReference type="GO" id="GO:0005634">
    <property type="term" value="C:nucleus"/>
    <property type="evidence" value="ECO:0007669"/>
    <property type="project" value="TreeGrafter"/>
</dbReference>
<dbReference type="Gene3D" id="3.30.70.330">
    <property type="match status" value="1"/>
</dbReference>
<proteinExistence type="predicted"/>
<name>A0AAN9YH09_9PEZI</name>
<dbReference type="InterPro" id="IPR012677">
    <property type="entry name" value="Nucleotide-bd_a/b_plait_sf"/>
</dbReference>
<feature type="compositionally biased region" description="Gly residues" evidence="3">
    <location>
        <begin position="151"/>
        <end position="163"/>
    </location>
</feature>
<dbReference type="SMART" id="SM00360">
    <property type="entry name" value="RRM"/>
    <property type="match status" value="1"/>
</dbReference>
<dbReference type="PANTHER" id="PTHR19965:SF82">
    <property type="entry name" value="THO COMPLEX SUBUNIT 4"/>
    <property type="match status" value="1"/>
</dbReference>
<keyword evidence="6" id="KW-1185">Reference proteome</keyword>
<evidence type="ECO:0000313" key="6">
    <source>
        <dbReference type="Proteomes" id="UP001320420"/>
    </source>
</evidence>
<feature type="domain" description="RRM" evidence="4">
    <location>
        <begin position="16"/>
        <end position="93"/>
    </location>
</feature>
<protein>
    <recommendedName>
        <fullName evidence="4">RRM domain-containing protein</fullName>
    </recommendedName>
</protein>
<gene>
    <name evidence="5" type="ORF">SLS62_010846</name>
</gene>
<dbReference type="InterPro" id="IPR035979">
    <property type="entry name" value="RBD_domain_sf"/>
</dbReference>
<evidence type="ECO:0000313" key="5">
    <source>
        <dbReference type="EMBL" id="KAK7741951.1"/>
    </source>
</evidence>
<dbReference type="GO" id="GO:0003729">
    <property type="term" value="F:mRNA binding"/>
    <property type="evidence" value="ECO:0007669"/>
    <property type="project" value="TreeGrafter"/>
</dbReference>
<evidence type="ECO:0000259" key="4">
    <source>
        <dbReference type="PROSITE" id="PS50102"/>
    </source>
</evidence>
<evidence type="ECO:0000256" key="1">
    <source>
        <dbReference type="ARBA" id="ARBA00022884"/>
    </source>
</evidence>
<dbReference type="InterPro" id="IPR051229">
    <property type="entry name" value="ALYREF_mRNA_export"/>
</dbReference>
<feature type="compositionally biased region" description="Basic and acidic residues" evidence="3">
    <location>
        <begin position="127"/>
        <end position="136"/>
    </location>
</feature>
<feature type="compositionally biased region" description="Low complexity" evidence="3">
    <location>
        <begin position="207"/>
        <end position="223"/>
    </location>
</feature>
<evidence type="ECO:0000256" key="2">
    <source>
        <dbReference type="PROSITE-ProRule" id="PRU00176"/>
    </source>
</evidence>
<feature type="compositionally biased region" description="Basic and acidic residues" evidence="3">
    <location>
        <begin position="182"/>
        <end position="193"/>
    </location>
</feature>
<comment type="caution">
    <text evidence="5">The sequence shown here is derived from an EMBL/GenBank/DDBJ whole genome shotgun (WGS) entry which is preliminary data.</text>
</comment>
<dbReference type="CDD" id="cd12418">
    <property type="entry name" value="RRM_Aly_REF_like"/>
    <property type="match status" value="1"/>
</dbReference>
<dbReference type="InterPro" id="IPR025715">
    <property type="entry name" value="FoP_C"/>
</dbReference>
<dbReference type="InterPro" id="IPR000504">
    <property type="entry name" value="RRM_dom"/>
</dbReference>
<evidence type="ECO:0000256" key="3">
    <source>
        <dbReference type="SAM" id="MobiDB-lite"/>
    </source>
</evidence>
<dbReference type="PROSITE" id="PS50102">
    <property type="entry name" value="RRM"/>
    <property type="match status" value="1"/>
</dbReference>
<keyword evidence="1 2" id="KW-0694">RNA-binding</keyword>
<sequence>MDTAWVHDRFEDSHCTKLKVENLHYDLSKSDLQGLFEKIGPILKVDLVYDRAGRSEGTAFVTYDHREDALEAIREFNGANAKGQPIRLGLAAAAPKRNPFDTAHMPGRSLADRITRPRSFSPPRYSDNNDRVDRYVPGRGSRSPLPRRRGGGGSGGGSSGGGGRGRRPGAKREATQESSQPRGRDGRPKKTAEELDAEMADYFQPNASTDAPAPAETAEASTAGLAGGDDVDMIE</sequence>
<feature type="region of interest" description="Disordered" evidence="3">
    <location>
        <begin position="97"/>
        <end position="235"/>
    </location>
</feature>
<dbReference type="Proteomes" id="UP001320420">
    <property type="component" value="Unassembled WGS sequence"/>
</dbReference>
<dbReference type="PANTHER" id="PTHR19965">
    <property type="entry name" value="RNA AND EXPORT FACTOR BINDING PROTEIN"/>
    <property type="match status" value="1"/>
</dbReference>
<dbReference type="Pfam" id="PF00076">
    <property type="entry name" value="RRM_1"/>
    <property type="match status" value="1"/>
</dbReference>
<dbReference type="AlphaFoldDB" id="A0AAN9YH09"/>
<organism evidence="5 6">
    <name type="scientific">Diatrype stigma</name>
    <dbReference type="NCBI Taxonomy" id="117547"/>
    <lineage>
        <taxon>Eukaryota</taxon>
        <taxon>Fungi</taxon>
        <taxon>Dikarya</taxon>
        <taxon>Ascomycota</taxon>
        <taxon>Pezizomycotina</taxon>
        <taxon>Sordariomycetes</taxon>
        <taxon>Xylariomycetidae</taxon>
        <taxon>Xylariales</taxon>
        <taxon>Diatrypaceae</taxon>
        <taxon>Diatrype</taxon>
    </lineage>
</organism>